<comment type="similarity">
    <text evidence="1">Belongs to the arginase family. Agmatinase subfamily.</text>
</comment>
<evidence type="ECO:0000256" key="1">
    <source>
        <dbReference type="ARBA" id="ARBA00009227"/>
    </source>
</evidence>
<dbReference type="EMBL" id="JAUHLN010000005">
    <property type="protein sequence ID" value="MDN4075469.1"/>
    <property type="molecule type" value="Genomic_DNA"/>
</dbReference>
<dbReference type="PROSITE" id="PS51409">
    <property type="entry name" value="ARGINASE_2"/>
    <property type="match status" value="1"/>
</dbReference>
<dbReference type="PANTHER" id="PTHR11358">
    <property type="entry name" value="ARGINASE/AGMATINASE"/>
    <property type="match status" value="1"/>
</dbReference>
<comment type="caution">
    <text evidence="5">The sequence shown here is derived from an EMBL/GenBank/DDBJ whole genome shotgun (WGS) entry which is preliminary data.</text>
</comment>
<reference evidence="5" key="1">
    <citation type="submission" date="2023-06" db="EMBL/GenBank/DDBJ databases">
        <title>Draft Genome Sequences of Representative Paenibacillus Polymyxa, Bacillus cereus, Fictibacillus sp., and Brevibacillus agri Strains Isolated from Amazonian Dark Earth.</title>
        <authorList>
            <person name="Pellegrinetti T.A."/>
            <person name="Cunha I.C.M."/>
            <person name="Chaves M.G."/>
            <person name="Freitas A.S."/>
            <person name="Silva A.V.R."/>
            <person name="Tsai S.M."/>
            <person name="Mendes L.W."/>
        </authorList>
    </citation>
    <scope>NUCLEOTIDE SEQUENCE</scope>
    <source>
        <strain evidence="5">CENA-BCM004</strain>
    </source>
</reference>
<gene>
    <name evidence="5" type="primary">speB</name>
    <name evidence="5" type="ORF">QYF49_21140</name>
</gene>
<keyword evidence="3 4" id="KW-0378">Hydrolase</keyword>
<evidence type="ECO:0000256" key="4">
    <source>
        <dbReference type="RuleBase" id="RU003684"/>
    </source>
</evidence>
<dbReference type="InterPro" id="IPR005925">
    <property type="entry name" value="Agmatinase-rel"/>
</dbReference>
<evidence type="ECO:0000313" key="6">
    <source>
        <dbReference type="Proteomes" id="UP001168694"/>
    </source>
</evidence>
<dbReference type="NCBIfam" id="NF002564">
    <property type="entry name" value="PRK02190.1"/>
    <property type="match status" value="1"/>
</dbReference>
<organism evidence="5 6">
    <name type="scientific">Fictibacillus terranigra</name>
    <dbReference type="NCBI Taxonomy" id="3058424"/>
    <lineage>
        <taxon>Bacteria</taxon>
        <taxon>Bacillati</taxon>
        <taxon>Bacillota</taxon>
        <taxon>Bacilli</taxon>
        <taxon>Bacillales</taxon>
        <taxon>Fictibacillaceae</taxon>
        <taxon>Fictibacillus</taxon>
    </lineage>
</organism>
<dbReference type="NCBIfam" id="TIGR01230">
    <property type="entry name" value="agmatinase"/>
    <property type="match status" value="1"/>
</dbReference>
<dbReference type="Pfam" id="PF00491">
    <property type="entry name" value="Arginase"/>
    <property type="match status" value="1"/>
</dbReference>
<dbReference type="SUPFAM" id="SSF52768">
    <property type="entry name" value="Arginase/deacetylase"/>
    <property type="match status" value="1"/>
</dbReference>
<evidence type="ECO:0000256" key="2">
    <source>
        <dbReference type="ARBA" id="ARBA00022723"/>
    </source>
</evidence>
<dbReference type="InterPro" id="IPR006035">
    <property type="entry name" value="Ureohydrolase"/>
</dbReference>
<dbReference type="PANTHER" id="PTHR11358:SF26">
    <property type="entry name" value="GUANIDINO ACID HYDROLASE, MITOCHONDRIAL"/>
    <property type="match status" value="1"/>
</dbReference>
<dbReference type="EC" id="3.5.3.11" evidence="5"/>
<keyword evidence="2" id="KW-0479">Metal-binding</keyword>
<dbReference type="Proteomes" id="UP001168694">
    <property type="component" value="Unassembled WGS sequence"/>
</dbReference>
<dbReference type="GO" id="GO:0008783">
    <property type="term" value="F:agmatinase activity"/>
    <property type="evidence" value="ECO:0007669"/>
    <property type="project" value="UniProtKB-EC"/>
</dbReference>
<sequence length="328" mass="36833">MYQPKDSSQSPRFCGVRTFMRLEQMRTTDNVDFVVLGVPFDTAASNRTGQRGGPQHIRNFSVLLRPYNPDMDINIFDYCSGVDYGDIDVVPGNIHQTYDNMVSELKPILDRSITPIIMGGDHSISLGNLRAFYQKYGPVSLVHFDSHGDTWDHYYGEKYMHGTPFRRAVEEGLLDVEHSIQVGMRGPLYGPGDIEDARDLGFEVIPMKEVREIGFDEVMRRIHRRVGNRPVFVSYDIDFVDPAYAPGTGTPEVGGPTSYEALKYVRGLDGLNVVGFDLVEVLPSYDHGEITAALASSVMYEMITLAALKKRKHVLNRNEETALQGSKE</sequence>
<keyword evidence="6" id="KW-1185">Reference proteome</keyword>
<evidence type="ECO:0000313" key="5">
    <source>
        <dbReference type="EMBL" id="MDN4075469.1"/>
    </source>
</evidence>
<proteinExistence type="inferred from homology"/>
<evidence type="ECO:0000256" key="3">
    <source>
        <dbReference type="ARBA" id="ARBA00022801"/>
    </source>
</evidence>
<dbReference type="PROSITE" id="PS01053">
    <property type="entry name" value="ARGINASE_1"/>
    <property type="match status" value="1"/>
</dbReference>
<dbReference type="InterPro" id="IPR023696">
    <property type="entry name" value="Ureohydrolase_dom_sf"/>
</dbReference>
<dbReference type="CDD" id="cd11592">
    <property type="entry name" value="Agmatinase_PAH"/>
    <property type="match status" value="1"/>
</dbReference>
<dbReference type="RefSeq" id="WP_290401574.1">
    <property type="nucleotide sequence ID" value="NZ_JAUHLN010000005.1"/>
</dbReference>
<dbReference type="PIRSF" id="PIRSF036979">
    <property type="entry name" value="Arginase"/>
    <property type="match status" value="1"/>
</dbReference>
<dbReference type="Gene3D" id="3.40.800.10">
    <property type="entry name" value="Ureohydrolase domain"/>
    <property type="match status" value="1"/>
</dbReference>
<dbReference type="InterPro" id="IPR020855">
    <property type="entry name" value="Ureohydrolase_Mn_BS"/>
</dbReference>
<protein>
    <submittedName>
        <fullName evidence="5">Agmatinase</fullName>
        <ecNumber evidence="5">3.5.3.11</ecNumber>
    </submittedName>
</protein>
<name>A0ABT8EC98_9BACL</name>
<accession>A0ABT8EC98</accession>